<name>A0ACB9YGB6_PLABR</name>
<keyword evidence="1" id="KW-0378">Hydrolase</keyword>
<accession>A0ACB9YGB6</accession>
<organism evidence="1 2">
    <name type="scientific">Plasmodium brasilianum</name>
    <dbReference type="NCBI Taxonomy" id="5824"/>
    <lineage>
        <taxon>Eukaryota</taxon>
        <taxon>Sar</taxon>
        <taxon>Alveolata</taxon>
        <taxon>Apicomplexa</taxon>
        <taxon>Aconoidasida</taxon>
        <taxon>Haemosporida</taxon>
        <taxon>Plasmodiidae</taxon>
        <taxon>Plasmodium</taxon>
        <taxon>Plasmodium (Plasmodium)</taxon>
    </lineage>
</organism>
<keyword evidence="2" id="KW-1185">Reference proteome</keyword>
<gene>
    <name evidence="1" type="ORF">MKS88_000998</name>
</gene>
<dbReference type="Proteomes" id="UP001056978">
    <property type="component" value="Chromosome 3"/>
</dbReference>
<comment type="caution">
    <text evidence="1">The sequence shown here is derived from an EMBL/GenBank/DDBJ whole genome shotgun (WGS) entry which is preliminary data.</text>
</comment>
<protein>
    <submittedName>
        <fullName evidence="1">Ubiquitin carboxyl-terminal hydrolase</fullName>
    </submittedName>
</protein>
<evidence type="ECO:0000313" key="1">
    <source>
        <dbReference type="EMBL" id="KAI4840763.1"/>
    </source>
</evidence>
<proteinExistence type="predicted"/>
<sequence length="566" mass="66971">MYFILTRNKKWNYIKRRNDNYYEFINLSCNVCTMIFFYDIVSRLISSYSLAEMTKDLYLGGGENDNNVMLRTCLGGEGKPPQEETQHKKVDPREAQQREVDPREAQQREVDQREAQQRKVDSREAQQREVDQREAQQKKVDPREAQQREVDPREAQQRKVDSREAQQREVDSREAQQRKVDPREAQQREVDQREAQQKKVDPIDAPIGTPSHQTHYKRLSKKKENKIRKILKVNELMTTLKCKHCNNTDDIWLCLICSNIGCGRYQKSHAKIHSAKYNHHYCINLKTKKIWSYIQDSFIEEKLERQSEQREGARYIFNSDHSDYNNSVYYYADHYINDELHRNINGIQNGVLNNVQHSNEGLFNETIDFVVDTLYDYNSHIYYKIVDIFANDIYISDSLKNELLYILYSQLSYESNIYNNALIELQYKYLNNFEQKKKVVKNVNDKINEIKNQNKEMESFLRSIDKSIKAKNNEKMQIQEKIKFFRDLNSNIITQMKCQMGQAVGSTEQVGKTEGTIGQRRKERKGKEQKGKENNKGEDNDTKKIKRLDETITNLQAQVDNLLKDL</sequence>
<reference evidence="1" key="1">
    <citation type="submission" date="2022-06" db="EMBL/GenBank/DDBJ databases">
        <title>The First Complete Genome of the Simian Malaria Parasite Plasmodium brasilianum.</title>
        <authorList>
            <person name="Bajic M."/>
            <person name="Ravishankar S."/>
        </authorList>
    </citation>
    <scope>NUCLEOTIDE SEQUENCE</scope>
    <source>
        <strain evidence="1">Bolivian I</strain>
    </source>
</reference>
<dbReference type="EMBL" id="CM043771">
    <property type="protein sequence ID" value="KAI4840763.1"/>
    <property type="molecule type" value="Genomic_DNA"/>
</dbReference>
<evidence type="ECO:0000313" key="2">
    <source>
        <dbReference type="Proteomes" id="UP001056978"/>
    </source>
</evidence>